<feature type="non-terminal residue" evidence="1">
    <location>
        <position position="1"/>
    </location>
</feature>
<dbReference type="AlphaFoldDB" id="A0A0F8ZH38"/>
<name>A0A0F8ZH38_9ZZZZ</name>
<reference evidence="1" key="1">
    <citation type="journal article" date="2015" name="Nature">
        <title>Complex archaea that bridge the gap between prokaryotes and eukaryotes.</title>
        <authorList>
            <person name="Spang A."/>
            <person name="Saw J.H."/>
            <person name="Jorgensen S.L."/>
            <person name="Zaremba-Niedzwiedzka K."/>
            <person name="Martijn J."/>
            <person name="Lind A.E."/>
            <person name="van Eijk R."/>
            <person name="Schleper C."/>
            <person name="Guy L."/>
            <person name="Ettema T.J."/>
        </authorList>
    </citation>
    <scope>NUCLEOTIDE SEQUENCE</scope>
</reference>
<organism evidence="1">
    <name type="scientific">marine sediment metagenome</name>
    <dbReference type="NCBI Taxonomy" id="412755"/>
    <lineage>
        <taxon>unclassified sequences</taxon>
        <taxon>metagenomes</taxon>
        <taxon>ecological metagenomes</taxon>
    </lineage>
</organism>
<sequence>AYLTAKEHLKILFNTNLNSFKGRIYPKSD</sequence>
<comment type="caution">
    <text evidence="1">The sequence shown here is derived from an EMBL/GenBank/DDBJ whole genome shotgun (WGS) entry which is preliminary data.</text>
</comment>
<protein>
    <submittedName>
        <fullName evidence="1">Uncharacterized protein</fullName>
    </submittedName>
</protein>
<accession>A0A0F8ZH38</accession>
<proteinExistence type="predicted"/>
<gene>
    <name evidence="1" type="ORF">LCGC14_2774420</name>
</gene>
<evidence type="ECO:0000313" key="1">
    <source>
        <dbReference type="EMBL" id="KKK85325.1"/>
    </source>
</evidence>
<dbReference type="EMBL" id="LAZR01051360">
    <property type="protein sequence ID" value="KKK85325.1"/>
    <property type="molecule type" value="Genomic_DNA"/>
</dbReference>